<name>A0A2I0UCY4_LIMLA</name>
<dbReference type="OrthoDB" id="427950at2759"/>
<evidence type="ECO:0000313" key="1">
    <source>
        <dbReference type="EMBL" id="PKU43901.1"/>
    </source>
</evidence>
<evidence type="ECO:0000313" key="2">
    <source>
        <dbReference type="Proteomes" id="UP000233556"/>
    </source>
</evidence>
<keyword evidence="2" id="KW-1185">Reference proteome</keyword>
<dbReference type="AlphaFoldDB" id="A0A2I0UCY4"/>
<reference evidence="2" key="1">
    <citation type="submission" date="2017-11" db="EMBL/GenBank/DDBJ databases">
        <authorList>
            <person name="Lima N.C."/>
            <person name="Parody-Merino A.M."/>
            <person name="Battley P.F."/>
            <person name="Fidler A.E."/>
            <person name="Prosdocimi F."/>
        </authorList>
    </citation>
    <scope>NUCLEOTIDE SEQUENCE [LARGE SCALE GENOMIC DNA]</scope>
</reference>
<accession>A0A2I0UCY4</accession>
<gene>
    <name evidence="1" type="ORF">llap_5787</name>
</gene>
<dbReference type="Proteomes" id="UP000233556">
    <property type="component" value="Unassembled WGS sequence"/>
</dbReference>
<organism evidence="1 2">
    <name type="scientific">Limosa lapponica baueri</name>
    <dbReference type="NCBI Taxonomy" id="1758121"/>
    <lineage>
        <taxon>Eukaryota</taxon>
        <taxon>Metazoa</taxon>
        <taxon>Chordata</taxon>
        <taxon>Craniata</taxon>
        <taxon>Vertebrata</taxon>
        <taxon>Euteleostomi</taxon>
        <taxon>Archelosauria</taxon>
        <taxon>Archosauria</taxon>
        <taxon>Dinosauria</taxon>
        <taxon>Saurischia</taxon>
        <taxon>Theropoda</taxon>
        <taxon>Coelurosauria</taxon>
        <taxon>Aves</taxon>
        <taxon>Neognathae</taxon>
        <taxon>Neoaves</taxon>
        <taxon>Charadriiformes</taxon>
        <taxon>Scolopacidae</taxon>
        <taxon>Limosa</taxon>
    </lineage>
</organism>
<dbReference type="EMBL" id="KZ505864">
    <property type="protein sequence ID" value="PKU43901.1"/>
    <property type="molecule type" value="Genomic_DNA"/>
</dbReference>
<protein>
    <submittedName>
        <fullName evidence="1">N-terminal ef-hand calcium-binding protein 2</fullName>
    </submittedName>
</protein>
<proteinExistence type="predicted"/>
<sequence>MCEQAARYCRSGVHRLLRKPPPALRGLDGLLRWVVARMGDKGVAERELLNPGAAAAAQRKGTSVILDIFRRADKNDADFLFFLREHLPVVVASSTSQSYSLDS</sequence>
<reference evidence="2" key="2">
    <citation type="submission" date="2017-12" db="EMBL/GenBank/DDBJ databases">
        <title>Genome sequence of the Bar-tailed Godwit (Limosa lapponica baueri).</title>
        <authorList>
            <person name="Lima N.C.B."/>
            <person name="Parody-Merino A.M."/>
            <person name="Battley P.F."/>
            <person name="Fidler A.E."/>
            <person name="Prosdocimi F."/>
        </authorList>
    </citation>
    <scope>NUCLEOTIDE SEQUENCE [LARGE SCALE GENOMIC DNA]</scope>
</reference>